<dbReference type="Pfam" id="PF04965">
    <property type="entry name" value="GPW_gp25"/>
    <property type="match status" value="1"/>
</dbReference>
<dbReference type="RefSeq" id="WP_115858736.1">
    <property type="nucleotide sequence ID" value="NZ_QTSU01000001.1"/>
</dbReference>
<dbReference type="AlphaFoldDB" id="A0A371K5T5"/>
<protein>
    <submittedName>
        <fullName evidence="2">Baseplate assembly protein</fullName>
    </submittedName>
</protein>
<dbReference type="EMBL" id="QTSU01000001">
    <property type="protein sequence ID" value="RDZ29299.1"/>
    <property type="molecule type" value="Genomic_DNA"/>
</dbReference>
<dbReference type="Gene3D" id="3.10.450.40">
    <property type="match status" value="1"/>
</dbReference>
<evidence type="ECO:0000313" key="3">
    <source>
        <dbReference type="Proteomes" id="UP000264492"/>
    </source>
</evidence>
<feature type="domain" description="IraD/Gp25-like" evidence="1">
    <location>
        <begin position="22"/>
        <end position="109"/>
    </location>
</feature>
<dbReference type="OrthoDB" id="9802846at2"/>
<gene>
    <name evidence="2" type="ORF">DX914_09500</name>
</gene>
<dbReference type="Proteomes" id="UP000264492">
    <property type="component" value="Unassembled WGS sequence"/>
</dbReference>
<dbReference type="InterPro" id="IPR007048">
    <property type="entry name" value="IraD/Gp25-like"/>
</dbReference>
<comment type="caution">
    <text evidence="2">The sequence shown here is derived from an EMBL/GenBank/DDBJ whole genome shotgun (WGS) entry which is preliminary data.</text>
</comment>
<proteinExistence type="predicted"/>
<evidence type="ECO:0000313" key="2">
    <source>
        <dbReference type="EMBL" id="RDZ29299.1"/>
    </source>
</evidence>
<name>A0A371K5T5_9GAMM</name>
<accession>A0A371K5T5</accession>
<organism evidence="2 3">
    <name type="scientific">Lysobacter silvisoli</name>
    <dbReference type="NCBI Taxonomy" id="2293254"/>
    <lineage>
        <taxon>Bacteria</taxon>
        <taxon>Pseudomonadati</taxon>
        <taxon>Pseudomonadota</taxon>
        <taxon>Gammaproteobacteria</taxon>
        <taxon>Lysobacterales</taxon>
        <taxon>Lysobacteraceae</taxon>
        <taxon>Lysobacter</taxon>
    </lineage>
</organism>
<evidence type="ECO:0000259" key="1">
    <source>
        <dbReference type="Pfam" id="PF04965"/>
    </source>
</evidence>
<keyword evidence="3" id="KW-1185">Reference proteome</keyword>
<reference evidence="2 3" key="1">
    <citation type="submission" date="2018-08" db="EMBL/GenBank/DDBJ databases">
        <title>Lysobacter sp. zong2l5, whole genome shotgun sequence.</title>
        <authorList>
            <person name="Zhang X."/>
            <person name="Feng G."/>
            <person name="Zhu H."/>
        </authorList>
    </citation>
    <scope>NUCLEOTIDE SEQUENCE [LARGE SCALE GENOMIC DNA]</scope>
    <source>
        <strain evidence="3">zong2l5</strain>
    </source>
</reference>
<sequence length="119" mass="13628">MDKVMGFAFPFALAEGGVKRADGHDKIRQNIRALLATRFGERVMLREYGTRIHSLVHDPNDEAMAVLVKRQLQECMLAWEPRVLVTNISFERREAELYVRLDYTHTSEPSTDSLLVPLA</sequence>
<dbReference type="SUPFAM" id="SSF160719">
    <property type="entry name" value="gpW/gp25-like"/>
    <property type="match status" value="1"/>
</dbReference>